<evidence type="ECO:0000256" key="8">
    <source>
        <dbReference type="ARBA" id="ARBA00025589"/>
    </source>
</evidence>
<dbReference type="EC" id="2.7.7.7" evidence="3"/>
<evidence type="ECO:0000256" key="9">
    <source>
        <dbReference type="ARBA" id="ARBA00049244"/>
    </source>
</evidence>
<dbReference type="EMBL" id="CAMXCM010000009">
    <property type="protein sequence ID" value="CAI3955792.1"/>
    <property type="molecule type" value="Genomic_DNA"/>
</dbReference>
<dbReference type="GO" id="GO:0006281">
    <property type="term" value="P:DNA repair"/>
    <property type="evidence" value="ECO:0007669"/>
    <property type="project" value="UniProtKB-KW"/>
</dbReference>
<dbReference type="PANTHER" id="PTHR11076">
    <property type="entry name" value="DNA REPAIR POLYMERASE UMUC / TRANSFERASE FAMILY MEMBER"/>
    <property type="match status" value="1"/>
</dbReference>
<dbReference type="Proteomes" id="UP001154259">
    <property type="component" value="Unassembled WGS sequence"/>
</dbReference>
<evidence type="ECO:0000313" key="11">
    <source>
        <dbReference type="EMBL" id="CAI3955792.1"/>
    </source>
</evidence>
<dbReference type="Proteomes" id="UP001154255">
    <property type="component" value="Unassembled WGS sequence"/>
</dbReference>
<evidence type="ECO:0000313" key="12">
    <source>
        <dbReference type="EMBL" id="CAI3958913.1"/>
    </source>
</evidence>
<comment type="similarity">
    <text evidence="1">Belongs to the DNA polymerase type-Y family.</text>
</comment>
<dbReference type="PROSITE" id="PS50173">
    <property type="entry name" value="UMUC"/>
    <property type="match status" value="1"/>
</dbReference>
<comment type="subunit">
    <text evidence="2">Monomer.</text>
</comment>
<dbReference type="PANTHER" id="PTHR11076:SF34">
    <property type="entry name" value="PROTEIN UMUC"/>
    <property type="match status" value="1"/>
</dbReference>
<dbReference type="GO" id="GO:0005829">
    <property type="term" value="C:cytosol"/>
    <property type="evidence" value="ECO:0007669"/>
    <property type="project" value="TreeGrafter"/>
</dbReference>
<keyword evidence="6" id="KW-0234">DNA repair</keyword>
<evidence type="ECO:0000313" key="14">
    <source>
        <dbReference type="Proteomes" id="UP001154259"/>
    </source>
</evidence>
<dbReference type="Pfam" id="PF11798">
    <property type="entry name" value="IMS_HHH"/>
    <property type="match status" value="1"/>
</dbReference>
<dbReference type="InterPro" id="IPR043502">
    <property type="entry name" value="DNA/RNA_pol_sf"/>
</dbReference>
<evidence type="ECO:0000313" key="13">
    <source>
        <dbReference type="Proteomes" id="UP001154255"/>
    </source>
</evidence>
<dbReference type="GO" id="GO:0003887">
    <property type="term" value="F:DNA-directed DNA polymerase activity"/>
    <property type="evidence" value="ECO:0007669"/>
    <property type="project" value="TreeGrafter"/>
</dbReference>
<dbReference type="InterPro" id="IPR050116">
    <property type="entry name" value="DNA_polymerase-Y"/>
</dbReference>
<evidence type="ECO:0000259" key="10">
    <source>
        <dbReference type="PROSITE" id="PS50173"/>
    </source>
</evidence>
<evidence type="ECO:0000256" key="4">
    <source>
        <dbReference type="ARBA" id="ARBA00022763"/>
    </source>
</evidence>
<dbReference type="Pfam" id="PF13438">
    <property type="entry name" value="DUF4113"/>
    <property type="match status" value="1"/>
</dbReference>
<evidence type="ECO:0000256" key="3">
    <source>
        <dbReference type="ARBA" id="ARBA00012417"/>
    </source>
</evidence>
<keyword evidence="4" id="KW-0227">DNA damage</keyword>
<protein>
    <recommendedName>
        <fullName evidence="3">DNA-directed DNA polymerase</fullName>
        <ecNumber evidence="3">2.7.7.7</ecNumber>
    </recommendedName>
</protein>
<dbReference type="AlphaFoldDB" id="A0A9W4TSZ9"/>
<comment type="function">
    <text evidence="8">Poorly processive, error-prone DNA polymerase involved in untargeted mutagenesis. Copies undamaged DNA at stalled replication forks, which arise in vivo from mismatched or misaligned primer ends. These misaligned primers can be extended by PolIV. Exhibits no 3'-5' exonuclease (proofreading) activity. May be involved in translesional synthesis, in conjunction with the beta clamp from PolIII.</text>
</comment>
<keyword evidence="5" id="KW-0741">SOS mutagenesis</keyword>
<dbReference type="Pfam" id="PF11799">
    <property type="entry name" value="IMS_C"/>
    <property type="match status" value="1"/>
</dbReference>
<dbReference type="GO" id="GO:0003684">
    <property type="term" value="F:damaged DNA binding"/>
    <property type="evidence" value="ECO:0007669"/>
    <property type="project" value="InterPro"/>
</dbReference>
<accession>A0A9W4TSZ9</accession>
<dbReference type="Gene3D" id="3.30.70.270">
    <property type="match status" value="1"/>
</dbReference>
<keyword evidence="7" id="KW-0742">SOS response</keyword>
<evidence type="ECO:0000256" key="5">
    <source>
        <dbReference type="ARBA" id="ARBA00023199"/>
    </source>
</evidence>
<keyword evidence="14" id="KW-1185">Reference proteome</keyword>
<evidence type="ECO:0000256" key="6">
    <source>
        <dbReference type="ARBA" id="ARBA00023204"/>
    </source>
</evidence>
<organism evidence="11 13">
    <name type="scientific">Commensalibacter communis</name>
    <dbReference type="NCBI Taxonomy" id="2972786"/>
    <lineage>
        <taxon>Bacteria</taxon>
        <taxon>Pseudomonadati</taxon>
        <taxon>Pseudomonadota</taxon>
        <taxon>Alphaproteobacteria</taxon>
        <taxon>Acetobacterales</taxon>
        <taxon>Acetobacteraceae</taxon>
    </lineage>
</organism>
<evidence type="ECO:0000256" key="7">
    <source>
        <dbReference type="ARBA" id="ARBA00023236"/>
    </source>
</evidence>
<reference evidence="11" key="1">
    <citation type="submission" date="2022-10" db="EMBL/GenBank/DDBJ databases">
        <authorList>
            <person name="Botero Cardona J."/>
        </authorList>
    </citation>
    <scope>NUCLEOTIDE SEQUENCE</scope>
    <source>
        <strain evidence="11">LMG 31819</strain>
        <strain evidence="12">R-53529</strain>
    </source>
</reference>
<dbReference type="RefSeq" id="WP_271790590.1">
    <property type="nucleotide sequence ID" value="NZ_CAMXCM010000009.1"/>
</dbReference>
<comment type="caution">
    <text evidence="11">The sequence shown here is derived from an EMBL/GenBank/DDBJ whole genome shotgun (WGS) entry which is preliminary data.</text>
</comment>
<dbReference type="GO" id="GO:0009432">
    <property type="term" value="P:SOS response"/>
    <property type="evidence" value="ECO:0007669"/>
    <property type="project" value="UniProtKB-KW"/>
</dbReference>
<proteinExistence type="inferred from homology"/>
<name>A0A9W4TSZ9_9PROT</name>
<dbReference type="InterPro" id="IPR017961">
    <property type="entry name" value="DNA_pol_Y-fam_little_finger"/>
</dbReference>
<dbReference type="Pfam" id="PF00817">
    <property type="entry name" value="IMS"/>
    <property type="match status" value="1"/>
</dbReference>
<comment type="catalytic activity">
    <reaction evidence="9">
        <text>DNA(n) + a 2'-deoxyribonucleoside 5'-triphosphate = DNA(n+1) + diphosphate</text>
        <dbReference type="Rhea" id="RHEA:22508"/>
        <dbReference type="Rhea" id="RHEA-COMP:17339"/>
        <dbReference type="Rhea" id="RHEA-COMP:17340"/>
        <dbReference type="ChEBI" id="CHEBI:33019"/>
        <dbReference type="ChEBI" id="CHEBI:61560"/>
        <dbReference type="ChEBI" id="CHEBI:173112"/>
        <dbReference type="EC" id="2.7.7.7"/>
    </reaction>
</comment>
<dbReference type="InterPro" id="IPR001126">
    <property type="entry name" value="UmuC"/>
</dbReference>
<dbReference type="CDD" id="cd01700">
    <property type="entry name" value="PolY_Pol_V_umuC"/>
    <property type="match status" value="1"/>
</dbReference>
<evidence type="ECO:0000256" key="2">
    <source>
        <dbReference type="ARBA" id="ARBA00011245"/>
    </source>
</evidence>
<dbReference type="InterPro" id="IPR025188">
    <property type="entry name" value="DUF4113"/>
</dbReference>
<dbReference type="GO" id="GO:0042276">
    <property type="term" value="P:error-prone translesion synthesis"/>
    <property type="evidence" value="ECO:0007669"/>
    <property type="project" value="TreeGrafter"/>
</dbReference>
<dbReference type="InterPro" id="IPR024728">
    <property type="entry name" value="PolY_HhH_motif"/>
</dbReference>
<dbReference type="SUPFAM" id="SSF56672">
    <property type="entry name" value="DNA/RNA polymerases"/>
    <property type="match status" value="1"/>
</dbReference>
<dbReference type="InterPro" id="IPR043128">
    <property type="entry name" value="Rev_trsase/Diguanyl_cyclase"/>
</dbReference>
<gene>
    <name evidence="12" type="ORF">R53529_LOCUS2174</name>
    <name evidence="11" type="ORF">R53530_LOCUS2112</name>
</gene>
<dbReference type="Gene3D" id="3.40.1170.60">
    <property type="match status" value="1"/>
</dbReference>
<dbReference type="Gene3D" id="1.10.150.20">
    <property type="entry name" value="5' to 3' exonuclease, C-terminal subdomain"/>
    <property type="match status" value="1"/>
</dbReference>
<evidence type="ECO:0000256" key="1">
    <source>
        <dbReference type="ARBA" id="ARBA00010945"/>
    </source>
</evidence>
<dbReference type="EMBL" id="CAMXCS010000009">
    <property type="protein sequence ID" value="CAI3958913.1"/>
    <property type="molecule type" value="Genomic_DNA"/>
</dbReference>
<sequence length="422" mass="48211">MIGLIDCNNFYASCERVFNPELEGKPIGILSNNDGCVIARSNELKPLVPMAMPAFKIPPHIKKQITLLSSNYELYGDMSQRVFSIVQDYIIDTELYSIDEAFLHLQHQRNPVEYCRNLRKIIRQSTGIPVCVGIAPTRTLAKIANHIAKKKVGSQGVYYLDPNASDFIEQLEQLPISEIWGIGRQLSAKLSNMGIRTAWQLRNFDAHFIGKQFSVVLERTILELRGIACIELEDIHTPKKNIMTSRSFGKATNNIDDLHDVIRLHASRGAEKLRTQQSLAQAILVFLRTNRFGEQQSQYHPSIVIPLLYPTNDTRHIITAAQEGVCRIFKEDYSYQKAGVMMLDIVDQNKRQLDFFSQTEDTETKTRSNQLMSTLDTINKKMGRNTISFGGINTNAQWNLKRDLLSQRYTTRWDELPVVKMM</sequence>
<feature type="domain" description="UmuC" evidence="10">
    <location>
        <begin position="2"/>
        <end position="183"/>
    </location>
</feature>